<evidence type="ECO:0000256" key="6">
    <source>
        <dbReference type="ARBA" id="ARBA00023136"/>
    </source>
</evidence>
<dbReference type="InterPro" id="IPR050809">
    <property type="entry name" value="UgpAE/MalFG_permease"/>
</dbReference>
<feature type="transmembrane region" description="Helical" evidence="7">
    <location>
        <begin position="36"/>
        <end position="60"/>
    </location>
</feature>
<dbReference type="CDD" id="cd06261">
    <property type="entry name" value="TM_PBP2"/>
    <property type="match status" value="1"/>
</dbReference>
<keyword evidence="5 7" id="KW-1133">Transmembrane helix</keyword>
<accession>A0A2V5KN61</accession>
<dbReference type="PROSITE" id="PS50928">
    <property type="entry name" value="ABC_TM1"/>
    <property type="match status" value="1"/>
</dbReference>
<organism evidence="9 10">
    <name type="scientific">Paenibacillus flagellatus</name>
    <dbReference type="NCBI Taxonomy" id="2211139"/>
    <lineage>
        <taxon>Bacteria</taxon>
        <taxon>Bacillati</taxon>
        <taxon>Bacillota</taxon>
        <taxon>Bacilli</taxon>
        <taxon>Bacillales</taxon>
        <taxon>Paenibacillaceae</taxon>
        <taxon>Paenibacillus</taxon>
    </lineage>
</organism>
<keyword evidence="6 7" id="KW-0472">Membrane</keyword>
<evidence type="ECO:0000256" key="2">
    <source>
        <dbReference type="ARBA" id="ARBA00022448"/>
    </source>
</evidence>
<dbReference type="InterPro" id="IPR000515">
    <property type="entry name" value="MetI-like"/>
</dbReference>
<sequence length="325" mass="36869">MGMNTKAASDLKTIPKNSRKTLRISLFWKQIKKQQVLLWMSVPIMLHLALFQFVPLWGWLMAFKDYHIGQNLLEADWVGLKHFQTLLKHDDFLQDLRNNIVMNTMQLVTGTFCAITLAIVLSELKGKWFVRTVQTMTYLPHFVSMVVVANIFVMLLSPDGGLVNQLMIKWGWIDEGIFYFGQAKWFWYLHTLILTWKGFGWGAIIYLASISGIDPSLYDAAQVDGASRWQRVKYIVIPSIMPTLVLLTILDIGYLVTGGFESQFLLGNVINADYSEVISILALRLGLNEGNFSFGTAVGIFNSVVGMTLVLIVNAIARRYKANLF</sequence>
<dbReference type="GO" id="GO:0005886">
    <property type="term" value="C:plasma membrane"/>
    <property type="evidence" value="ECO:0007669"/>
    <property type="project" value="UniProtKB-SubCell"/>
</dbReference>
<dbReference type="PANTHER" id="PTHR43227">
    <property type="entry name" value="BLL4140 PROTEIN"/>
    <property type="match status" value="1"/>
</dbReference>
<feature type="transmembrane region" description="Helical" evidence="7">
    <location>
        <begin position="234"/>
        <end position="256"/>
    </location>
</feature>
<dbReference type="InterPro" id="IPR035906">
    <property type="entry name" value="MetI-like_sf"/>
</dbReference>
<dbReference type="Gene3D" id="1.10.3720.10">
    <property type="entry name" value="MetI-like"/>
    <property type="match status" value="1"/>
</dbReference>
<protein>
    <submittedName>
        <fullName evidence="9">Protein lplB</fullName>
    </submittedName>
</protein>
<evidence type="ECO:0000256" key="5">
    <source>
        <dbReference type="ARBA" id="ARBA00022989"/>
    </source>
</evidence>
<comment type="subcellular location">
    <subcellularLocation>
        <location evidence="1 7">Cell membrane</location>
        <topology evidence="1 7">Multi-pass membrane protein</topology>
    </subcellularLocation>
</comment>
<reference evidence="9 10" key="1">
    <citation type="submission" date="2018-05" db="EMBL/GenBank/DDBJ databases">
        <title>Paenibacillus flagellatus sp. nov., isolated from selenium mineral soil.</title>
        <authorList>
            <person name="Dai X."/>
        </authorList>
    </citation>
    <scope>NUCLEOTIDE SEQUENCE [LARGE SCALE GENOMIC DNA]</scope>
    <source>
        <strain evidence="9 10">DXL2</strain>
    </source>
</reference>
<dbReference type="Proteomes" id="UP000247476">
    <property type="component" value="Unassembled WGS sequence"/>
</dbReference>
<dbReference type="SUPFAM" id="SSF161098">
    <property type="entry name" value="MetI-like"/>
    <property type="match status" value="1"/>
</dbReference>
<evidence type="ECO:0000313" key="10">
    <source>
        <dbReference type="Proteomes" id="UP000247476"/>
    </source>
</evidence>
<name>A0A2V5KN61_9BACL</name>
<dbReference type="Pfam" id="PF00528">
    <property type="entry name" value="BPD_transp_1"/>
    <property type="match status" value="1"/>
</dbReference>
<keyword evidence="4 7" id="KW-0812">Transmembrane</keyword>
<dbReference type="PANTHER" id="PTHR43227:SF11">
    <property type="entry name" value="BLL4140 PROTEIN"/>
    <property type="match status" value="1"/>
</dbReference>
<evidence type="ECO:0000256" key="1">
    <source>
        <dbReference type="ARBA" id="ARBA00004651"/>
    </source>
</evidence>
<keyword evidence="2 7" id="KW-0813">Transport</keyword>
<feature type="transmembrane region" description="Helical" evidence="7">
    <location>
        <begin position="100"/>
        <end position="124"/>
    </location>
</feature>
<feature type="transmembrane region" description="Helical" evidence="7">
    <location>
        <begin position="292"/>
        <end position="317"/>
    </location>
</feature>
<proteinExistence type="inferred from homology"/>
<feature type="transmembrane region" description="Helical" evidence="7">
    <location>
        <begin position="185"/>
        <end position="208"/>
    </location>
</feature>
<evidence type="ECO:0000259" key="8">
    <source>
        <dbReference type="PROSITE" id="PS50928"/>
    </source>
</evidence>
<evidence type="ECO:0000256" key="3">
    <source>
        <dbReference type="ARBA" id="ARBA00022475"/>
    </source>
</evidence>
<feature type="transmembrane region" description="Helical" evidence="7">
    <location>
        <begin position="136"/>
        <end position="157"/>
    </location>
</feature>
<feature type="domain" description="ABC transmembrane type-1" evidence="8">
    <location>
        <begin position="96"/>
        <end position="313"/>
    </location>
</feature>
<dbReference type="GO" id="GO:0055085">
    <property type="term" value="P:transmembrane transport"/>
    <property type="evidence" value="ECO:0007669"/>
    <property type="project" value="InterPro"/>
</dbReference>
<comment type="similarity">
    <text evidence="7">Belongs to the binding-protein-dependent transport system permease family.</text>
</comment>
<dbReference type="AlphaFoldDB" id="A0A2V5KN61"/>
<keyword evidence="3" id="KW-1003">Cell membrane</keyword>
<comment type="caution">
    <text evidence="9">The sequence shown here is derived from an EMBL/GenBank/DDBJ whole genome shotgun (WGS) entry which is preliminary data.</text>
</comment>
<evidence type="ECO:0000313" key="9">
    <source>
        <dbReference type="EMBL" id="PYI52467.1"/>
    </source>
</evidence>
<keyword evidence="10" id="KW-1185">Reference proteome</keyword>
<evidence type="ECO:0000256" key="4">
    <source>
        <dbReference type="ARBA" id="ARBA00022692"/>
    </source>
</evidence>
<gene>
    <name evidence="9" type="ORF">DLM86_20000</name>
</gene>
<evidence type="ECO:0000256" key="7">
    <source>
        <dbReference type="RuleBase" id="RU363032"/>
    </source>
</evidence>
<dbReference type="EMBL" id="QJVJ01000009">
    <property type="protein sequence ID" value="PYI52467.1"/>
    <property type="molecule type" value="Genomic_DNA"/>
</dbReference>